<feature type="transmembrane region" description="Helical" evidence="2">
    <location>
        <begin position="39"/>
        <end position="60"/>
    </location>
</feature>
<protein>
    <submittedName>
        <fullName evidence="3">Uncharacterized protein</fullName>
    </submittedName>
</protein>
<sequence length="266" mass="29994">MMSALESSTPTITQSTLTDLFPSSTQSSSSQSNARSTNVYYLVFLGVLVILLLLAACLALRAFRIRRRYRSATQLALARGGPLPNDPQGDFWTLGAWQGWTTDSVVRVEGRGGRRSKSRWLKIPVLWENEVIVDQDDAWTEQMPIMISSRRSVDEQTCEDFGHTQEVDPPRRSLPPFLLGQRRRHVESTDPVPINMSSAQIPEIDRELDEDETLRMAVIIRMPTQATHGTQPTHSNGYSDPESEETGWLPGMEIGVWEGRVCDHQR</sequence>
<keyword evidence="2" id="KW-1133">Transmembrane helix</keyword>
<organism evidence="3 4">
    <name type="scientific">Papiliotrema laurentii</name>
    <name type="common">Cryptococcus laurentii</name>
    <dbReference type="NCBI Taxonomy" id="5418"/>
    <lineage>
        <taxon>Eukaryota</taxon>
        <taxon>Fungi</taxon>
        <taxon>Dikarya</taxon>
        <taxon>Basidiomycota</taxon>
        <taxon>Agaricomycotina</taxon>
        <taxon>Tremellomycetes</taxon>
        <taxon>Tremellales</taxon>
        <taxon>Rhynchogastremaceae</taxon>
        <taxon>Papiliotrema</taxon>
    </lineage>
</organism>
<gene>
    <name evidence="3" type="ORF">DB88DRAFT_494239</name>
</gene>
<accession>A0AAD9CZB6</accession>
<reference evidence="3" key="1">
    <citation type="submission" date="2023-02" db="EMBL/GenBank/DDBJ databases">
        <title>Identification and recombinant expression of a fungal hydrolase from Papiliotrema laurentii that hydrolyzes apple cutin and clears colloidal polyester polyurethane.</title>
        <authorList>
            <consortium name="DOE Joint Genome Institute"/>
            <person name="Roman V.A."/>
            <person name="Bojanowski C."/>
            <person name="Crable B.R."/>
            <person name="Wagner D.N."/>
            <person name="Hung C.S."/>
            <person name="Nadeau L.J."/>
            <person name="Schratz L."/>
            <person name="Haridas S."/>
            <person name="Pangilinan J."/>
            <person name="Lipzen A."/>
            <person name="Na H."/>
            <person name="Yan M."/>
            <person name="Ng V."/>
            <person name="Grigoriev I.V."/>
            <person name="Spatafora J.W."/>
            <person name="Barlow D."/>
            <person name="Biffinger J."/>
            <person name="Kelley-Loughnane N."/>
            <person name="Varaljay V.A."/>
            <person name="Crookes-Goodson W.J."/>
        </authorList>
    </citation>
    <scope>NUCLEOTIDE SEQUENCE</scope>
    <source>
        <strain evidence="3">5307AH</strain>
    </source>
</reference>
<comment type="caution">
    <text evidence="3">The sequence shown here is derived from an EMBL/GenBank/DDBJ whole genome shotgun (WGS) entry which is preliminary data.</text>
</comment>
<evidence type="ECO:0000256" key="2">
    <source>
        <dbReference type="SAM" id="Phobius"/>
    </source>
</evidence>
<feature type="compositionally biased region" description="Polar residues" evidence="1">
    <location>
        <begin position="224"/>
        <end position="238"/>
    </location>
</feature>
<dbReference type="Proteomes" id="UP001182556">
    <property type="component" value="Unassembled WGS sequence"/>
</dbReference>
<evidence type="ECO:0000256" key="1">
    <source>
        <dbReference type="SAM" id="MobiDB-lite"/>
    </source>
</evidence>
<dbReference type="AlphaFoldDB" id="A0AAD9CZB6"/>
<keyword evidence="2" id="KW-0472">Membrane</keyword>
<evidence type="ECO:0000313" key="4">
    <source>
        <dbReference type="Proteomes" id="UP001182556"/>
    </source>
</evidence>
<evidence type="ECO:0000313" key="3">
    <source>
        <dbReference type="EMBL" id="KAK1923205.1"/>
    </source>
</evidence>
<name>A0AAD9CZB6_PAPLA</name>
<feature type="region of interest" description="Disordered" evidence="1">
    <location>
        <begin position="224"/>
        <end position="248"/>
    </location>
</feature>
<dbReference type="EMBL" id="JAODAN010000007">
    <property type="protein sequence ID" value="KAK1923205.1"/>
    <property type="molecule type" value="Genomic_DNA"/>
</dbReference>
<keyword evidence="4" id="KW-1185">Reference proteome</keyword>
<proteinExistence type="predicted"/>
<keyword evidence="2" id="KW-0812">Transmembrane</keyword>